<evidence type="ECO:0000256" key="1">
    <source>
        <dbReference type="ARBA" id="ARBA00008909"/>
    </source>
</evidence>
<evidence type="ECO:0000256" key="2">
    <source>
        <dbReference type="ARBA" id="ARBA00022705"/>
    </source>
</evidence>
<sequence length="285" mass="33925">MTTNITINETANYKKRQCNELAEHLRHMGLEKEALSLKNCSSFITYALFEDYKKVSDIRMCQKRYCPICGDMQRSQHSHKMSTIVDTLTRYNSNLITISLELTLRNNSVDHIRKDIKTLKTAWSKIVKCKAIKPNIIGYVYYIHPKYTNQDEYNEMNTHNHMHVIIFFKEVVEEHLKVEYWTEIFKRTANLPYTPYVHLRMLENKEAIITKANYAAKPLEIKHISKKDIKVYLEQIKKQRLITMSQSLNKIYKPLAIKKFTELTSEYKGRVTQYWEQDHYQLTEV</sequence>
<comment type="caution">
    <text evidence="3">The sequence shown here is derived from an EMBL/GenBank/DDBJ whole genome shotgun (WGS) entry which is preliminary data.</text>
</comment>
<dbReference type="InterPro" id="IPR000989">
    <property type="entry name" value="Rep"/>
</dbReference>
<keyword evidence="2" id="KW-0235">DNA replication</keyword>
<comment type="similarity">
    <text evidence="1">Belongs to the Gram-positive plasmids replication protein type 1 family.</text>
</comment>
<dbReference type="HOGENOM" id="CLU_976100_0_0_9"/>
<protein>
    <submittedName>
        <fullName evidence="3">Putative Replication protein</fullName>
    </submittedName>
</protein>
<dbReference type="OrthoDB" id="5540934at2"/>
<dbReference type="eggNOG" id="COG5655">
    <property type="taxonomic scope" value="Bacteria"/>
</dbReference>
<gene>
    <name evidence="3" type="ORF">HMPREF9443_00356</name>
</gene>
<dbReference type="EMBL" id="AEVN01000012">
    <property type="protein sequence ID" value="EFY05658.1"/>
    <property type="molecule type" value="Genomic_DNA"/>
</dbReference>
<organism evidence="3 4">
    <name type="scientific">Phascolarctobacterium succinatutens YIT 12067</name>
    <dbReference type="NCBI Taxonomy" id="626939"/>
    <lineage>
        <taxon>Bacteria</taxon>
        <taxon>Bacillati</taxon>
        <taxon>Bacillota</taxon>
        <taxon>Negativicutes</taxon>
        <taxon>Acidaminococcales</taxon>
        <taxon>Acidaminococcaceae</taxon>
        <taxon>Phascolarctobacterium</taxon>
    </lineage>
</organism>
<keyword evidence="4" id="KW-1185">Reference proteome</keyword>
<proteinExistence type="inferred from homology"/>
<dbReference type="RefSeq" id="WP_009144750.1">
    <property type="nucleotide sequence ID" value="NZ_GL830854.1"/>
</dbReference>
<evidence type="ECO:0000313" key="3">
    <source>
        <dbReference type="EMBL" id="EFY05658.1"/>
    </source>
</evidence>
<dbReference type="GO" id="GO:0003677">
    <property type="term" value="F:DNA binding"/>
    <property type="evidence" value="ECO:0007669"/>
    <property type="project" value="InterPro"/>
</dbReference>
<dbReference type="AlphaFoldDB" id="E8LBZ3"/>
<evidence type="ECO:0000313" key="4">
    <source>
        <dbReference type="Proteomes" id="UP000004923"/>
    </source>
</evidence>
<dbReference type="GO" id="GO:0006260">
    <property type="term" value="P:DNA replication"/>
    <property type="evidence" value="ECO:0007669"/>
    <property type="project" value="UniProtKB-KW"/>
</dbReference>
<dbReference type="Pfam" id="PF01446">
    <property type="entry name" value="Rep_1"/>
    <property type="match status" value="1"/>
</dbReference>
<name>E8LBZ3_9FIRM</name>
<accession>E8LBZ3</accession>
<dbReference type="Proteomes" id="UP000004923">
    <property type="component" value="Unassembled WGS sequence"/>
</dbReference>
<reference evidence="3 4" key="1">
    <citation type="submission" date="2011-01" db="EMBL/GenBank/DDBJ databases">
        <authorList>
            <person name="Weinstock G."/>
            <person name="Sodergren E."/>
            <person name="Clifton S."/>
            <person name="Fulton L."/>
            <person name="Fulton B."/>
            <person name="Courtney L."/>
            <person name="Fronick C."/>
            <person name="Harrison M."/>
            <person name="Strong C."/>
            <person name="Farmer C."/>
            <person name="Delahaunty K."/>
            <person name="Markovic C."/>
            <person name="Hall O."/>
            <person name="Minx P."/>
            <person name="Tomlinson C."/>
            <person name="Mitreva M."/>
            <person name="Hou S."/>
            <person name="Chen J."/>
            <person name="Wollam A."/>
            <person name="Pepin K.H."/>
            <person name="Johnson M."/>
            <person name="Bhonagiri V."/>
            <person name="Zhang X."/>
            <person name="Suruliraj S."/>
            <person name="Warren W."/>
            <person name="Chinwalla A."/>
            <person name="Mardis E.R."/>
            <person name="Wilson R.K."/>
        </authorList>
    </citation>
    <scope>NUCLEOTIDE SEQUENCE [LARGE SCALE GENOMIC DNA]</scope>
    <source>
        <strain evidence="3 4">YIT 12067</strain>
    </source>
</reference>